<dbReference type="EMBL" id="JBHSLA010000007">
    <property type="protein sequence ID" value="MFC5196482.1"/>
    <property type="molecule type" value="Genomic_DNA"/>
</dbReference>
<evidence type="ECO:0008006" key="5">
    <source>
        <dbReference type="Google" id="ProtNLM"/>
    </source>
</evidence>
<keyword evidence="2" id="KW-0732">Signal</keyword>
<dbReference type="Gene3D" id="1.20.5.320">
    <property type="entry name" value="6-Phosphogluconate Dehydrogenase, domain 3"/>
    <property type="match status" value="1"/>
</dbReference>
<protein>
    <recommendedName>
        <fullName evidence="5">Collagen triple helix repeat-containing protein</fullName>
    </recommendedName>
</protein>
<comment type="caution">
    <text evidence="3">The sequence shown here is derived from an EMBL/GenBank/DDBJ whole genome shotgun (WGS) entry which is preliminary data.</text>
</comment>
<dbReference type="RefSeq" id="WP_376861965.1">
    <property type="nucleotide sequence ID" value="NZ_JBHSLA010000007.1"/>
</dbReference>
<feature type="compositionally biased region" description="Low complexity" evidence="1">
    <location>
        <begin position="32"/>
        <end position="41"/>
    </location>
</feature>
<organism evidence="3 4">
    <name type="scientific">Bizionia hallyeonensis</name>
    <dbReference type="NCBI Taxonomy" id="1123757"/>
    <lineage>
        <taxon>Bacteria</taxon>
        <taxon>Pseudomonadati</taxon>
        <taxon>Bacteroidota</taxon>
        <taxon>Flavobacteriia</taxon>
        <taxon>Flavobacteriales</taxon>
        <taxon>Flavobacteriaceae</taxon>
        <taxon>Bizionia</taxon>
    </lineage>
</organism>
<evidence type="ECO:0000313" key="3">
    <source>
        <dbReference type="EMBL" id="MFC5196482.1"/>
    </source>
</evidence>
<evidence type="ECO:0000313" key="4">
    <source>
        <dbReference type="Proteomes" id="UP001596162"/>
    </source>
</evidence>
<reference evidence="4" key="1">
    <citation type="journal article" date="2019" name="Int. J. Syst. Evol. Microbiol.">
        <title>The Global Catalogue of Microorganisms (GCM) 10K type strain sequencing project: providing services to taxonomists for standard genome sequencing and annotation.</title>
        <authorList>
            <consortium name="The Broad Institute Genomics Platform"/>
            <consortium name="The Broad Institute Genome Sequencing Center for Infectious Disease"/>
            <person name="Wu L."/>
            <person name="Ma J."/>
        </authorList>
    </citation>
    <scope>NUCLEOTIDE SEQUENCE [LARGE SCALE GENOMIC DNA]</scope>
    <source>
        <strain evidence="4">JCM 17978</strain>
    </source>
</reference>
<feature type="signal peptide" evidence="2">
    <location>
        <begin position="1"/>
        <end position="21"/>
    </location>
</feature>
<feature type="chain" id="PRO_5045338214" description="Collagen triple helix repeat-containing protein" evidence="2">
    <location>
        <begin position="22"/>
        <end position="180"/>
    </location>
</feature>
<gene>
    <name evidence="3" type="ORF">ACFPH8_14165</name>
</gene>
<accession>A0ABW0C8C6</accession>
<proteinExistence type="predicted"/>
<sequence>MSKFKYVLLAFLVAFSFSCSPEDGKDGPPGPQGEQGPQGQDAFINITSFTPTGCQSVPNVNSDYQKITDLGDFTKLENSSFVEIDYQTNFSVTFDGGTTAVVYQLRVDDNATTLGKATVMLKPDSNNLPAVIHGVFPDLAEGAHTISVWVNSVNGTATDAYIDSGCFNNYNNNLIIKEFM</sequence>
<name>A0ABW0C8C6_9FLAO</name>
<feature type="region of interest" description="Disordered" evidence="1">
    <location>
        <begin position="22"/>
        <end position="41"/>
    </location>
</feature>
<evidence type="ECO:0000256" key="1">
    <source>
        <dbReference type="SAM" id="MobiDB-lite"/>
    </source>
</evidence>
<dbReference type="Proteomes" id="UP001596162">
    <property type="component" value="Unassembled WGS sequence"/>
</dbReference>
<dbReference type="PROSITE" id="PS51257">
    <property type="entry name" value="PROKAR_LIPOPROTEIN"/>
    <property type="match status" value="1"/>
</dbReference>
<evidence type="ECO:0000256" key="2">
    <source>
        <dbReference type="SAM" id="SignalP"/>
    </source>
</evidence>
<keyword evidence="4" id="KW-1185">Reference proteome</keyword>